<dbReference type="InterPro" id="IPR043128">
    <property type="entry name" value="Rev_trsase/Diguanyl_cyclase"/>
</dbReference>
<proteinExistence type="predicted"/>
<dbReference type="CDD" id="cd01949">
    <property type="entry name" value="GGDEF"/>
    <property type="match status" value="1"/>
</dbReference>
<dbReference type="InterPro" id="IPR029787">
    <property type="entry name" value="Nucleotide_cyclase"/>
</dbReference>
<dbReference type="PANTHER" id="PTHR45138:SF9">
    <property type="entry name" value="DIGUANYLATE CYCLASE DGCM-RELATED"/>
    <property type="match status" value="1"/>
</dbReference>
<dbReference type="Proteomes" id="UP000295182">
    <property type="component" value="Unassembled WGS sequence"/>
</dbReference>
<protein>
    <recommendedName>
        <fullName evidence="1">diguanylate cyclase</fullName>
        <ecNumber evidence="1">2.7.7.65</ecNumber>
    </recommendedName>
</protein>
<dbReference type="AlphaFoldDB" id="A0A4R2NG52"/>
<comment type="catalytic activity">
    <reaction evidence="2">
        <text>2 GTP = 3',3'-c-di-GMP + 2 diphosphate</text>
        <dbReference type="Rhea" id="RHEA:24898"/>
        <dbReference type="ChEBI" id="CHEBI:33019"/>
        <dbReference type="ChEBI" id="CHEBI:37565"/>
        <dbReference type="ChEBI" id="CHEBI:58805"/>
        <dbReference type="EC" id="2.7.7.65"/>
    </reaction>
</comment>
<dbReference type="OrthoDB" id="9813903at2"/>
<organism evidence="5 6">
    <name type="scientific">Simplicispira metamorpha</name>
    <dbReference type="NCBI Taxonomy" id="80881"/>
    <lineage>
        <taxon>Bacteria</taxon>
        <taxon>Pseudomonadati</taxon>
        <taxon>Pseudomonadota</taxon>
        <taxon>Betaproteobacteria</taxon>
        <taxon>Burkholderiales</taxon>
        <taxon>Comamonadaceae</taxon>
        <taxon>Simplicispira</taxon>
    </lineage>
</organism>
<keyword evidence="3" id="KW-0175">Coiled coil</keyword>
<dbReference type="SUPFAM" id="SSF55073">
    <property type="entry name" value="Nucleotide cyclase"/>
    <property type="match status" value="1"/>
</dbReference>
<dbReference type="InterPro" id="IPR000160">
    <property type="entry name" value="GGDEF_dom"/>
</dbReference>
<comment type="caution">
    <text evidence="5">The sequence shown here is derived from an EMBL/GenBank/DDBJ whole genome shotgun (WGS) entry which is preliminary data.</text>
</comment>
<accession>A0A4R2NG52</accession>
<dbReference type="Gene3D" id="3.30.70.270">
    <property type="match status" value="1"/>
</dbReference>
<sequence length="511" mass="56996">MAERPPSDIARDTLKQLAVRRLPPTPENYQALYDEIAGGHTPVPFPEGPLRHILRVIPGQTPAQKRLLGQFEAAVAQRDWSALQNVLVGYAKLGLHTTDTTATTESTSTTAGAVVLPDELAEQIARMVEYTMPALDSDDARVHLLGTQLVQFLRQPSPPASTLQMLLSNFSYRLSFATEDQSAIRGMLLELLHMVFENIAALSTDDRWLHGQAEALMAATSRPLSLRHLDDVRRRLKDVIFKQTEAKGRLVEAQEQMKEMLTAFITRLSSMTQASGTYQERMERCATQIGKATTLNEITPVLQEVMGATRAMALDSSMAHGELTDLRERTEEKQAEMVRLQQELDRVSAQARHDPLTGSLNRKGLDEVLEREIARARRTETPLCVALLDVDNFKQVNDRMGHEAGDAALVHLANVVRDVMRPQDMLARYGGEEFILVLPDTPLDVGVQAMQRLQRELTKRFFLQGNEKLLITFSAGLAQVATDENSTDTIRRADQGMYLAKRNGKNRVVAV</sequence>
<dbReference type="PANTHER" id="PTHR45138">
    <property type="entry name" value="REGULATORY COMPONENTS OF SENSORY TRANSDUCTION SYSTEM"/>
    <property type="match status" value="1"/>
</dbReference>
<evidence type="ECO:0000256" key="1">
    <source>
        <dbReference type="ARBA" id="ARBA00012528"/>
    </source>
</evidence>
<dbReference type="SMART" id="SM00267">
    <property type="entry name" value="GGDEF"/>
    <property type="match status" value="1"/>
</dbReference>
<dbReference type="NCBIfam" id="TIGR00254">
    <property type="entry name" value="GGDEF"/>
    <property type="match status" value="1"/>
</dbReference>
<dbReference type="GO" id="GO:0052621">
    <property type="term" value="F:diguanylate cyclase activity"/>
    <property type="evidence" value="ECO:0007669"/>
    <property type="project" value="UniProtKB-EC"/>
</dbReference>
<keyword evidence="6" id="KW-1185">Reference proteome</keyword>
<evidence type="ECO:0000256" key="3">
    <source>
        <dbReference type="SAM" id="Coils"/>
    </source>
</evidence>
<name>A0A4R2NG52_9BURK</name>
<dbReference type="EMBL" id="SLXH01000002">
    <property type="protein sequence ID" value="TCP20198.1"/>
    <property type="molecule type" value="Genomic_DNA"/>
</dbReference>
<feature type="domain" description="GGDEF" evidence="4">
    <location>
        <begin position="381"/>
        <end position="511"/>
    </location>
</feature>
<dbReference type="InterPro" id="IPR050469">
    <property type="entry name" value="Diguanylate_Cyclase"/>
</dbReference>
<evidence type="ECO:0000256" key="2">
    <source>
        <dbReference type="ARBA" id="ARBA00034247"/>
    </source>
</evidence>
<gene>
    <name evidence="5" type="ORF">EV674_102166</name>
</gene>
<feature type="coiled-coil region" evidence="3">
    <location>
        <begin position="323"/>
        <end position="350"/>
    </location>
</feature>
<dbReference type="RefSeq" id="WP_119011877.1">
    <property type="nucleotide sequence ID" value="NZ_QXNC01000001.1"/>
</dbReference>
<reference evidence="5 6" key="1">
    <citation type="submission" date="2019-03" db="EMBL/GenBank/DDBJ databases">
        <title>Genomic Encyclopedia of Type Strains, Phase IV (KMG-IV): sequencing the most valuable type-strain genomes for metagenomic binning, comparative biology and taxonomic classification.</title>
        <authorList>
            <person name="Goeker M."/>
        </authorList>
    </citation>
    <scope>NUCLEOTIDE SEQUENCE [LARGE SCALE GENOMIC DNA]</scope>
    <source>
        <strain evidence="5 6">DSM 1837</strain>
    </source>
</reference>
<evidence type="ECO:0000313" key="6">
    <source>
        <dbReference type="Proteomes" id="UP000295182"/>
    </source>
</evidence>
<dbReference type="FunFam" id="3.30.70.270:FF:000001">
    <property type="entry name" value="Diguanylate cyclase domain protein"/>
    <property type="match status" value="1"/>
</dbReference>
<dbReference type="PROSITE" id="PS50887">
    <property type="entry name" value="GGDEF"/>
    <property type="match status" value="1"/>
</dbReference>
<dbReference type="EC" id="2.7.7.65" evidence="1"/>
<evidence type="ECO:0000259" key="4">
    <source>
        <dbReference type="PROSITE" id="PS50887"/>
    </source>
</evidence>
<dbReference type="Pfam" id="PF00990">
    <property type="entry name" value="GGDEF"/>
    <property type="match status" value="1"/>
</dbReference>
<evidence type="ECO:0000313" key="5">
    <source>
        <dbReference type="EMBL" id="TCP20198.1"/>
    </source>
</evidence>